<accession>A0A9P7KTG4</accession>
<evidence type="ECO:0000313" key="2">
    <source>
        <dbReference type="EMBL" id="KAG5661888.1"/>
    </source>
</evidence>
<feature type="compositionally biased region" description="Polar residues" evidence="1">
    <location>
        <begin position="200"/>
        <end position="238"/>
    </location>
</feature>
<evidence type="ECO:0000256" key="1">
    <source>
        <dbReference type="SAM" id="MobiDB-lite"/>
    </source>
</evidence>
<proteinExistence type="predicted"/>
<dbReference type="AlphaFoldDB" id="A0A9P7KTG4"/>
<feature type="compositionally biased region" description="Polar residues" evidence="1">
    <location>
        <begin position="1"/>
        <end position="10"/>
    </location>
</feature>
<feature type="region of interest" description="Disordered" evidence="1">
    <location>
        <begin position="1"/>
        <end position="59"/>
    </location>
</feature>
<feature type="compositionally biased region" description="Polar residues" evidence="1">
    <location>
        <begin position="19"/>
        <end position="28"/>
    </location>
</feature>
<feature type="compositionally biased region" description="Basic and acidic residues" evidence="1">
    <location>
        <begin position="188"/>
        <end position="199"/>
    </location>
</feature>
<protein>
    <submittedName>
        <fullName evidence="2">Uncharacterized protein</fullName>
    </submittedName>
</protein>
<reference evidence="2" key="1">
    <citation type="submission" date="2021-04" db="EMBL/GenBank/DDBJ databases">
        <title>Draft genome of Fusarium avenaceum strain F156N33, isolated from an atmospheric sample in Virginia.</title>
        <authorList>
            <person name="Yang S."/>
            <person name="Vinatzer B.A."/>
            <person name="Coleman J."/>
        </authorList>
    </citation>
    <scope>NUCLEOTIDE SEQUENCE</scope>
    <source>
        <strain evidence="2">F156N33</strain>
    </source>
</reference>
<feature type="compositionally biased region" description="Low complexity" evidence="1">
    <location>
        <begin position="246"/>
        <end position="259"/>
    </location>
</feature>
<feature type="compositionally biased region" description="Acidic residues" evidence="1">
    <location>
        <begin position="370"/>
        <end position="383"/>
    </location>
</feature>
<dbReference type="Proteomes" id="UP000782241">
    <property type="component" value="Unassembled WGS sequence"/>
</dbReference>
<feature type="compositionally biased region" description="Polar residues" evidence="1">
    <location>
        <begin position="337"/>
        <end position="354"/>
    </location>
</feature>
<keyword evidence="3" id="KW-1185">Reference proteome</keyword>
<comment type="caution">
    <text evidence="2">The sequence shown here is derived from an EMBL/GenBank/DDBJ whole genome shotgun (WGS) entry which is preliminary data.</text>
</comment>
<feature type="region of interest" description="Disordered" evidence="1">
    <location>
        <begin position="618"/>
        <end position="647"/>
    </location>
</feature>
<feature type="non-terminal residue" evidence="2">
    <location>
        <position position="1"/>
    </location>
</feature>
<sequence>SAPMDSSQGPRNDMPTMATELSDSSWQRASRRISSLAKRTGRKFSSLRNTKTRPADQHNPRVVARLFRGHPSTNDFDARHKSIEVATPNKKKDHAASLATTFEEQRRGMLSFQDPSVMVGAGRISTRTTELGWLPDNEYERKPGTARKISTIMSDMHKIIVRLPDSKILLDHPYQDQYPPPYLRLSRTPRDSPTRDPNDTSRAANQSSLPNKESRNATSATQELDTNDLVSSLYATETDSSRTNRSEISTSGPSSSATSTEEDTPGSSASATDASDATDYTDLSLIETFESSAVPSNVALLSALLSIKDEVVLRIVKMARLTTAPAQGVRQHISDKAQATQSISQDSRTNSSKNSSHRHLPNVRKRLLDSDEEGYNAGDDESELIDHTRAEQRCDNQSAPEEEEIIFISQTQEKALRKRHRNIPEDERWVLVFQILFPDIPTDHIPSPYYKLDPSDLGPDLATLDEFRAFVVEELPSRIIDDVNNHLRYLPGVAIMGDQITSILRDTIHDVMEGFLQVPTSQGPRQITSLPIGVSSGTDLGEMSTLTTGNISAIPLDPFDISSMCHPSWLADMPSPDPGSINLYAEPSAVLSQDLGLQPSFMMMGSDPITSALGTEPSIGGHIGREDLQDGKRLDGLSDFPHSSEFF</sequence>
<gene>
    <name evidence="2" type="ORF">KAF25_004127</name>
</gene>
<evidence type="ECO:0000313" key="3">
    <source>
        <dbReference type="Proteomes" id="UP000782241"/>
    </source>
</evidence>
<name>A0A9P7KTG4_9HYPO</name>
<feature type="region of interest" description="Disordered" evidence="1">
    <location>
        <begin position="171"/>
        <end position="276"/>
    </location>
</feature>
<feature type="compositionally biased region" description="Basic and acidic residues" evidence="1">
    <location>
        <begin position="623"/>
        <end position="636"/>
    </location>
</feature>
<dbReference type="EMBL" id="JAGPUO010000006">
    <property type="protein sequence ID" value="KAG5661888.1"/>
    <property type="molecule type" value="Genomic_DNA"/>
</dbReference>
<feature type="compositionally biased region" description="Low complexity" evidence="1">
    <location>
        <begin position="267"/>
        <end position="276"/>
    </location>
</feature>
<feature type="region of interest" description="Disordered" evidence="1">
    <location>
        <begin position="325"/>
        <end position="385"/>
    </location>
</feature>
<feature type="compositionally biased region" description="Basic residues" evidence="1">
    <location>
        <begin position="355"/>
        <end position="365"/>
    </location>
</feature>
<organism evidence="2 3">
    <name type="scientific">Fusarium avenaceum</name>
    <dbReference type="NCBI Taxonomy" id="40199"/>
    <lineage>
        <taxon>Eukaryota</taxon>
        <taxon>Fungi</taxon>
        <taxon>Dikarya</taxon>
        <taxon>Ascomycota</taxon>
        <taxon>Pezizomycotina</taxon>
        <taxon>Sordariomycetes</taxon>
        <taxon>Hypocreomycetidae</taxon>
        <taxon>Hypocreales</taxon>
        <taxon>Nectriaceae</taxon>
        <taxon>Fusarium</taxon>
        <taxon>Fusarium tricinctum species complex</taxon>
    </lineage>
</organism>